<keyword evidence="1" id="KW-1133">Transmembrane helix</keyword>
<reference evidence="2" key="2">
    <citation type="submission" date="2020-03" db="EMBL/GenBank/DDBJ databases">
        <title>Flavobacteriaceae bacterium strain TP-CH-4, a member of the family Flavobacteriaceae isolated from a deep-sea seamount.</title>
        <authorList>
            <person name="Zhang D.-C."/>
        </authorList>
    </citation>
    <scope>NUCLEOTIDE SEQUENCE</scope>
    <source>
        <strain evidence="2">TP-CH-4</strain>
    </source>
</reference>
<keyword evidence="1" id="KW-0812">Transmembrane</keyword>
<protein>
    <submittedName>
        <fullName evidence="2">DUF4907 domain-containing protein</fullName>
    </submittedName>
</protein>
<sequence>MKGYLKHILALFVIGLVVLLLGFYLDEDIRMGAGDGSYRVTAQAHGMDRWGYQIHFDSKLLIQQDYIPAVNGKQYFTCREDAEKAGQLVVDKIRLNERPSISIEELRVHGITFKK</sequence>
<reference evidence="2" key="1">
    <citation type="submission" date="2019-07" db="EMBL/GenBank/DDBJ databases">
        <authorList>
            <person name="De-Chao Zhang Q."/>
        </authorList>
    </citation>
    <scope>NUCLEOTIDE SEQUENCE</scope>
    <source>
        <strain evidence="2">TP-CH-4</strain>
    </source>
</reference>
<dbReference type="InterPro" id="IPR032593">
    <property type="entry name" value="DUF4907"/>
</dbReference>
<evidence type="ECO:0000313" key="3">
    <source>
        <dbReference type="Proteomes" id="UP000707206"/>
    </source>
</evidence>
<dbReference type="EMBL" id="VIKU02000002">
    <property type="protein sequence ID" value="NHF59582.1"/>
    <property type="molecule type" value="Genomic_DNA"/>
</dbReference>
<keyword evidence="3" id="KW-1185">Reference proteome</keyword>
<dbReference type="RefSeq" id="WP_152574080.1">
    <property type="nucleotide sequence ID" value="NZ_VIKU02000002.1"/>
</dbReference>
<dbReference type="AlphaFoldDB" id="A0A967E5M6"/>
<dbReference type="Proteomes" id="UP000707206">
    <property type="component" value="Unassembled WGS sequence"/>
</dbReference>
<evidence type="ECO:0000313" key="2">
    <source>
        <dbReference type="EMBL" id="NHF59582.1"/>
    </source>
</evidence>
<comment type="caution">
    <text evidence="2">The sequence shown here is derived from an EMBL/GenBank/DDBJ whole genome shotgun (WGS) entry which is preliminary data.</text>
</comment>
<accession>A0A967E5M6</accession>
<feature type="transmembrane region" description="Helical" evidence="1">
    <location>
        <begin position="7"/>
        <end position="25"/>
    </location>
</feature>
<organism evidence="2 3">
    <name type="scientific">Pelagihabitans pacificus</name>
    <dbReference type="NCBI Taxonomy" id="2696054"/>
    <lineage>
        <taxon>Bacteria</taxon>
        <taxon>Pseudomonadati</taxon>
        <taxon>Bacteroidota</taxon>
        <taxon>Flavobacteriia</taxon>
        <taxon>Flavobacteriales</taxon>
        <taxon>Flavobacteriaceae</taxon>
        <taxon>Pelagihabitans</taxon>
    </lineage>
</organism>
<dbReference type="Pfam" id="PF16250">
    <property type="entry name" value="DUF4907"/>
    <property type="match status" value="1"/>
</dbReference>
<keyword evidence="1" id="KW-0472">Membrane</keyword>
<evidence type="ECO:0000256" key="1">
    <source>
        <dbReference type="SAM" id="Phobius"/>
    </source>
</evidence>
<proteinExistence type="predicted"/>
<gene>
    <name evidence="2" type="ORF">FK220_009540</name>
</gene>
<name>A0A967E5M6_9FLAO</name>